<evidence type="ECO:0000256" key="10">
    <source>
        <dbReference type="ARBA" id="ARBA00038466"/>
    </source>
</evidence>
<reference evidence="13" key="1">
    <citation type="submission" date="2023-11" db="EMBL/GenBank/DDBJ databases">
        <authorList>
            <person name="Alioto T."/>
            <person name="Alioto T."/>
            <person name="Gomez Garrido J."/>
        </authorList>
    </citation>
    <scope>NUCLEOTIDE SEQUENCE</scope>
</reference>
<evidence type="ECO:0000256" key="9">
    <source>
        <dbReference type="ARBA" id="ARBA00023136"/>
    </source>
</evidence>
<dbReference type="PANTHER" id="PTHR22760:SF3">
    <property type="entry name" value="GPI MANNOSYLTRANSFERASE 4"/>
    <property type="match status" value="1"/>
</dbReference>
<sequence length="504" mass="57278">MRGRLCVHAALILVRLHIALSPSYIHPDEHFQGPEIIAGEVLGYPIYRTWEFTSSQPIRSIFPFWLVYGWPLTVLKWIWEGLGYGPVPPIIAFYALRTIMFLLSFVLGDWAIDELVPALHDRRMAIMLVSSSYVTWAYQTHTFSNSIETLIVLWCLVLIIRLRDNTHETVWTACAALAFIGVLGIFNRITFPAFILVPLVQIIPSLYHKPLRIPIMLGVGFLTAAVAITMDTEFYAQRRPHIRELHKAAVITPWNNLIYNLDEANLAEHGLHPFWQHFTANLQQLIAPATPLVLFSSRKNTLFWSAIAGIAILSCFKHQEARFLLPAVPLLLSCVKVPRHYARPWVAIWILFNILGGILFGIYHQGGAVPAQAWIAQQDNIGQVFWWKTYSPPRWLLDGKNNEITTTDLMGRPGAEMVQQIKQSASCGDGGNRTLLVAPHSATFLDFYIGPSDLARDFTLQELWRYRKHVGLDDLDFGDDGVWPTLQRVIGRRGLGIWQVDRNC</sequence>
<dbReference type="AlphaFoldDB" id="A0AAI9E7X7"/>
<name>A0AAI9E7X7_9PEZI</name>
<evidence type="ECO:0000256" key="6">
    <source>
        <dbReference type="ARBA" id="ARBA00022692"/>
    </source>
</evidence>
<feature type="transmembrane region" description="Helical" evidence="11">
    <location>
        <begin position="91"/>
        <end position="112"/>
    </location>
</feature>
<evidence type="ECO:0000256" key="8">
    <source>
        <dbReference type="ARBA" id="ARBA00022989"/>
    </source>
</evidence>
<evidence type="ECO:0000313" key="13">
    <source>
        <dbReference type="EMBL" id="CAK3836890.1"/>
    </source>
</evidence>
<comment type="subcellular location">
    <subcellularLocation>
        <location evidence="1 11">Endoplasmic reticulum membrane</location>
        <topology evidence="1 11">Multi-pass membrane protein</topology>
    </subcellularLocation>
</comment>
<dbReference type="InterPro" id="IPR005599">
    <property type="entry name" value="GPI_mannosylTrfase"/>
</dbReference>
<organism evidence="13 14">
    <name type="scientific">Lecanosticta acicola</name>
    <dbReference type="NCBI Taxonomy" id="111012"/>
    <lineage>
        <taxon>Eukaryota</taxon>
        <taxon>Fungi</taxon>
        <taxon>Dikarya</taxon>
        <taxon>Ascomycota</taxon>
        <taxon>Pezizomycotina</taxon>
        <taxon>Dothideomycetes</taxon>
        <taxon>Dothideomycetidae</taxon>
        <taxon>Mycosphaerellales</taxon>
        <taxon>Mycosphaerellaceae</taxon>
        <taxon>Lecanosticta</taxon>
    </lineage>
</organism>
<dbReference type="EMBL" id="CAVMBE010000005">
    <property type="protein sequence ID" value="CAK3836890.1"/>
    <property type="molecule type" value="Genomic_DNA"/>
</dbReference>
<comment type="caution">
    <text evidence="13">The sequence shown here is derived from an EMBL/GenBank/DDBJ whole genome shotgun (WGS) entry which is preliminary data.</text>
</comment>
<dbReference type="EC" id="2.4.1.-" evidence="11"/>
<dbReference type="Pfam" id="PF03901">
    <property type="entry name" value="Glyco_transf_22"/>
    <property type="match status" value="1"/>
</dbReference>
<feature type="transmembrane region" description="Helical" evidence="11">
    <location>
        <begin position="211"/>
        <end position="230"/>
    </location>
</feature>
<keyword evidence="14" id="KW-1185">Reference proteome</keyword>
<dbReference type="Proteomes" id="UP001296104">
    <property type="component" value="Unassembled WGS sequence"/>
</dbReference>
<keyword evidence="12" id="KW-0732">Signal</keyword>
<evidence type="ECO:0000256" key="7">
    <source>
        <dbReference type="ARBA" id="ARBA00022824"/>
    </source>
</evidence>
<keyword evidence="9 11" id="KW-0472">Membrane</keyword>
<evidence type="ECO:0000256" key="12">
    <source>
        <dbReference type="SAM" id="SignalP"/>
    </source>
</evidence>
<keyword evidence="8 11" id="KW-1133">Transmembrane helix</keyword>
<proteinExistence type="inferred from homology"/>
<keyword evidence="7 11" id="KW-0256">Endoplasmic reticulum</keyword>
<evidence type="ECO:0000256" key="2">
    <source>
        <dbReference type="ARBA" id="ARBA00004687"/>
    </source>
</evidence>
<keyword evidence="3" id="KW-0337">GPI-anchor biosynthesis</keyword>
<evidence type="ECO:0000256" key="3">
    <source>
        <dbReference type="ARBA" id="ARBA00022502"/>
    </source>
</evidence>
<feature type="chain" id="PRO_5042603265" description="Mannosyltransferase" evidence="12">
    <location>
        <begin position="22"/>
        <end position="504"/>
    </location>
</feature>
<dbReference type="GO" id="GO:0000026">
    <property type="term" value="F:alpha-1,2-mannosyltransferase activity"/>
    <property type="evidence" value="ECO:0007669"/>
    <property type="project" value="TreeGrafter"/>
</dbReference>
<feature type="signal peptide" evidence="12">
    <location>
        <begin position="1"/>
        <end position="21"/>
    </location>
</feature>
<comment type="pathway">
    <text evidence="2">Glycolipid biosynthesis; glycosylphosphatidylinositol-anchor biosynthesis.</text>
</comment>
<accession>A0AAI9E7X7</accession>
<keyword evidence="6 11" id="KW-0812">Transmembrane</keyword>
<feature type="transmembrane region" description="Helical" evidence="11">
    <location>
        <begin position="145"/>
        <end position="162"/>
    </location>
</feature>
<dbReference type="GO" id="GO:0005789">
    <property type="term" value="C:endoplasmic reticulum membrane"/>
    <property type="evidence" value="ECO:0007669"/>
    <property type="project" value="UniProtKB-SubCell"/>
</dbReference>
<evidence type="ECO:0000256" key="11">
    <source>
        <dbReference type="RuleBase" id="RU363075"/>
    </source>
</evidence>
<feature type="transmembrane region" description="Helical" evidence="11">
    <location>
        <begin position="61"/>
        <end position="79"/>
    </location>
</feature>
<dbReference type="PANTHER" id="PTHR22760">
    <property type="entry name" value="GLYCOSYLTRANSFERASE"/>
    <property type="match status" value="1"/>
</dbReference>
<evidence type="ECO:0000313" key="14">
    <source>
        <dbReference type="Proteomes" id="UP001296104"/>
    </source>
</evidence>
<keyword evidence="5" id="KW-0808">Transferase</keyword>
<comment type="similarity">
    <text evidence="10">Belongs to the glycosyltransferase 22 family. PIGZ subfamily.</text>
</comment>
<keyword evidence="4 11" id="KW-0328">Glycosyltransferase</keyword>
<feature type="transmembrane region" description="Helical" evidence="11">
    <location>
        <begin position="169"/>
        <end position="191"/>
    </location>
</feature>
<protein>
    <recommendedName>
        <fullName evidence="11">Mannosyltransferase</fullName>
        <ecNumber evidence="11">2.4.1.-</ecNumber>
    </recommendedName>
</protein>
<evidence type="ECO:0000256" key="4">
    <source>
        <dbReference type="ARBA" id="ARBA00022676"/>
    </source>
</evidence>
<feature type="transmembrane region" description="Helical" evidence="11">
    <location>
        <begin position="345"/>
        <end position="363"/>
    </location>
</feature>
<evidence type="ECO:0000256" key="5">
    <source>
        <dbReference type="ARBA" id="ARBA00022679"/>
    </source>
</evidence>
<dbReference type="GO" id="GO:0006506">
    <property type="term" value="P:GPI anchor biosynthetic process"/>
    <property type="evidence" value="ECO:0007669"/>
    <property type="project" value="UniProtKB-KW"/>
</dbReference>
<evidence type="ECO:0000256" key="1">
    <source>
        <dbReference type="ARBA" id="ARBA00004477"/>
    </source>
</evidence>
<gene>
    <name evidence="13" type="ORF">LECACI_7A001432</name>
</gene>